<dbReference type="FunFam" id="1.10.10.10:FF:000322">
    <property type="entry name" value="Probable disease resistance protein At1g63360"/>
    <property type="match status" value="1"/>
</dbReference>
<dbReference type="Gene3D" id="1.10.8.430">
    <property type="entry name" value="Helical domain of apoptotic protease-activating factors"/>
    <property type="match status" value="1"/>
</dbReference>
<dbReference type="Gramene" id="ESW18560">
    <property type="protein sequence ID" value="ESW18560"/>
    <property type="gene ID" value="PHAVU_006G051500g"/>
</dbReference>
<dbReference type="EMBL" id="CM002293">
    <property type="protein sequence ID" value="ESW18560.1"/>
    <property type="molecule type" value="Genomic_DNA"/>
</dbReference>
<evidence type="ECO:0000259" key="7">
    <source>
        <dbReference type="Pfam" id="PF23598"/>
    </source>
</evidence>
<dbReference type="InterPro" id="IPR058922">
    <property type="entry name" value="WHD_DRP"/>
</dbReference>
<dbReference type="GO" id="GO:0043531">
    <property type="term" value="F:ADP binding"/>
    <property type="evidence" value="ECO:0007669"/>
    <property type="project" value="InterPro"/>
</dbReference>
<dbReference type="InterPro" id="IPR032675">
    <property type="entry name" value="LRR_dom_sf"/>
</dbReference>
<organism evidence="8 9">
    <name type="scientific">Phaseolus vulgaris</name>
    <name type="common">Kidney bean</name>
    <name type="synonym">French bean</name>
    <dbReference type="NCBI Taxonomy" id="3885"/>
    <lineage>
        <taxon>Eukaryota</taxon>
        <taxon>Viridiplantae</taxon>
        <taxon>Streptophyta</taxon>
        <taxon>Embryophyta</taxon>
        <taxon>Tracheophyta</taxon>
        <taxon>Spermatophyta</taxon>
        <taxon>Magnoliopsida</taxon>
        <taxon>eudicotyledons</taxon>
        <taxon>Gunneridae</taxon>
        <taxon>Pentapetalae</taxon>
        <taxon>rosids</taxon>
        <taxon>fabids</taxon>
        <taxon>Fabales</taxon>
        <taxon>Fabaceae</taxon>
        <taxon>Papilionoideae</taxon>
        <taxon>50 kb inversion clade</taxon>
        <taxon>NPAAA clade</taxon>
        <taxon>indigoferoid/millettioid clade</taxon>
        <taxon>Phaseoleae</taxon>
        <taxon>Phaseolus</taxon>
    </lineage>
</organism>
<dbReference type="Pfam" id="PF23559">
    <property type="entry name" value="WHD_DRP"/>
    <property type="match status" value="1"/>
</dbReference>
<dbReference type="Gene3D" id="3.80.10.10">
    <property type="entry name" value="Ribonuclease Inhibitor"/>
    <property type="match status" value="1"/>
</dbReference>
<accession>V7BND1</accession>
<dbReference type="Gene3D" id="3.40.50.300">
    <property type="entry name" value="P-loop containing nucleotide triphosphate hydrolases"/>
    <property type="match status" value="1"/>
</dbReference>
<dbReference type="Pfam" id="PF23598">
    <property type="entry name" value="LRR_14"/>
    <property type="match status" value="1"/>
</dbReference>
<gene>
    <name evidence="8" type="ORF">PHAVU_006G051500g</name>
</gene>
<reference evidence="9" key="1">
    <citation type="journal article" date="2014" name="Nat. Genet.">
        <title>A reference genome for common bean and genome-wide analysis of dual domestications.</title>
        <authorList>
            <person name="Schmutz J."/>
            <person name="McClean P.E."/>
            <person name="Mamidi S."/>
            <person name="Wu G.A."/>
            <person name="Cannon S.B."/>
            <person name="Grimwood J."/>
            <person name="Jenkins J."/>
            <person name="Shu S."/>
            <person name="Song Q."/>
            <person name="Chavarro C."/>
            <person name="Torres-Torres M."/>
            <person name="Geffroy V."/>
            <person name="Moghaddam S.M."/>
            <person name="Gao D."/>
            <person name="Abernathy B."/>
            <person name="Barry K."/>
            <person name="Blair M."/>
            <person name="Brick M.A."/>
            <person name="Chovatia M."/>
            <person name="Gepts P."/>
            <person name="Goodstein D.M."/>
            <person name="Gonzales M."/>
            <person name="Hellsten U."/>
            <person name="Hyten D.L."/>
            <person name="Jia G."/>
            <person name="Kelly J.D."/>
            <person name="Kudrna D."/>
            <person name="Lee R."/>
            <person name="Richard M.M."/>
            <person name="Miklas P.N."/>
            <person name="Osorno J.M."/>
            <person name="Rodrigues J."/>
            <person name="Thareau V."/>
            <person name="Urrea C.A."/>
            <person name="Wang M."/>
            <person name="Yu Y."/>
            <person name="Zhang M."/>
            <person name="Wing R.A."/>
            <person name="Cregan P.B."/>
            <person name="Rokhsar D.S."/>
            <person name="Jackson S.A."/>
        </authorList>
    </citation>
    <scope>NUCLEOTIDE SEQUENCE [LARGE SCALE GENOMIC DNA]</scope>
    <source>
        <strain evidence="9">cv. G19833</strain>
    </source>
</reference>
<evidence type="ECO:0000313" key="9">
    <source>
        <dbReference type="Proteomes" id="UP000000226"/>
    </source>
</evidence>
<evidence type="ECO:0000259" key="6">
    <source>
        <dbReference type="Pfam" id="PF23559"/>
    </source>
</evidence>
<evidence type="ECO:0000256" key="1">
    <source>
        <dbReference type="ARBA" id="ARBA00022737"/>
    </source>
</evidence>
<dbReference type="OMA" id="DWHIIAT"/>
<dbReference type="Gene3D" id="1.20.5.4130">
    <property type="match status" value="1"/>
</dbReference>
<evidence type="ECO:0000313" key="8">
    <source>
        <dbReference type="EMBL" id="ESW18560.1"/>
    </source>
</evidence>
<evidence type="ECO:0000259" key="5">
    <source>
        <dbReference type="Pfam" id="PF18052"/>
    </source>
</evidence>
<keyword evidence="9" id="KW-1185">Reference proteome</keyword>
<dbReference type="STRING" id="3885.V7BND1"/>
<dbReference type="GO" id="GO:0098542">
    <property type="term" value="P:defense response to other organism"/>
    <property type="evidence" value="ECO:0007669"/>
    <property type="project" value="TreeGrafter"/>
</dbReference>
<dbReference type="InterPro" id="IPR055414">
    <property type="entry name" value="LRR_R13L4/SHOC2-like"/>
</dbReference>
<dbReference type="PANTHER" id="PTHR23155">
    <property type="entry name" value="DISEASE RESISTANCE PROTEIN RP"/>
    <property type="match status" value="1"/>
</dbReference>
<dbReference type="Proteomes" id="UP000000226">
    <property type="component" value="Chromosome 6"/>
</dbReference>
<dbReference type="InterPro" id="IPR002182">
    <property type="entry name" value="NB-ARC"/>
</dbReference>
<dbReference type="eggNOG" id="KOG4658">
    <property type="taxonomic scope" value="Eukaryota"/>
</dbReference>
<dbReference type="AlphaFoldDB" id="V7BND1"/>
<dbReference type="Pfam" id="PF18052">
    <property type="entry name" value="Rx_N"/>
    <property type="match status" value="1"/>
</dbReference>
<keyword evidence="1" id="KW-0677">Repeat</keyword>
<evidence type="ECO:0000256" key="2">
    <source>
        <dbReference type="ARBA" id="ARBA00022741"/>
    </source>
</evidence>
<dbReference type="InterPro" id="IPR041118">
    <property type="entry name" value="Rx_N"/>
</dbReference>
<proteinExistence type="predicted"/>
<keyword evidence="3" id="KW-0611">Plant defense</keyword>
<dbReference type="InterPro" id="IPR036388">
    <property type="entry name" value="WH-like_DNA-bd_sf"/>
</dbReference>
<dbReference type="InterPro" id="IPR042197">
    <property type="entry name" value="Apaf_helical"/>
</dbReference>
<dbReference type="PRINTS" id="PR00364">
    <property type="entry name" value="DISEASERSIST"/>
</dbReference>
<feature type="domain" description="NB-ARC" evidence="4">
    <location>
        <begin position="183"/>
        <end position="352"/>
    </location>
</feature>
<dbReference type="PANTHER" id="PTHR23155:SF1052">
    <property type="entry name" value="DISEASE RESISTANCE PROTEIN RPM1"/>
    <property type="match status" value="1"/>
</dbReference>
<dbReference type="Gene3D" id="1.10.10.10">
    <property type="entry name" value="Winged helix-like DNA-binding domain superfamily/Winged helix DNA-binding domain"/>
    <property type="match status" value="1"/>
</dbReference>
<protein>
    <recommendedName>
        <fullName evidence="10">Disease resistance protein RPM1</fullName>
    </recommendedName>
</protein>
<dbReference type="InterPro" id="IPR027417">
    <property type="entry name" value="P-loop_NTPase"/>
</dbReference>
<evidence type="ECO:0000259" key="4">
    <source>
        <dbReference type="Pfam" id="PF00931"/>
    </source>
</evidence>
<dbReference type="OrthoDB" id="1414884at2759"/>
<keyword evidence="2" id="KW-0547">Nucleotide-binding</keyword>
<dbReference type="SUPFAM" id="SSF52058">
    <property type="entry name" value="L domain-like"/>
    <property type="match status" value="1"/>
</dbReference>
<evidence type="ECO:0000256" key="3">
    <source>
        <dbReference type="ARBA" id="ARBA00022821"/>
    </source>
</evidence>
<sequence>MAETAVSFANQHVLPKLFEAMKMLRDLPKEVADLTDELDAFQDFIKDADKLAEDEEDTSRRERIKRRVMQLREATFLMEDVIDEYVICEEKQPEDDPRCAALLCEGVGYIKTLILRLQIAYKIQDVKSLAHAERDGFQNKFPLERKPNRSRGNQNITWHQLRMDPLSVKEDDVVGLDGPRHILKNWLTNGREERTVVSVVGIPGVGKTTLAKQAFDKVHNDFECHALITVSQSYKVEILLQDMLKELCGEKKEVLPQNFAAMDRRSLIKEVRKHLQNRRYVVLFDDVWNKKFWDDIESAMIDDKNKSRILITTRYENVAYFCKKSSFIEVHKLEEPLSEEESLRLLCKKAFYGSNGGCPEELKDISLEIVRKCKGLPLAIVAIGGLLSQKVQTAAKWAKFSKNLSLKLESNSELSSITKILSLSYNDLPYNLRLCLLYFGMYPEDYEVKSGKLIRQWIAEGFIKQERGKTLEEVAQKHLKELITRSLVQVSSFSIDGKARGCRVHDSIHEMISGKMKDTGFCQYMGENNMSMSGGIIRRLTIETDCDDLIVEGSHIRSILFFSYVECFESCVGGILAKYMPLKVLDFEEVMIDDVPEILGNLIHLKYLSFRNSWIKSLPKSIGKLQNLETLDVRETEVYDMPEEICNLRKLRHLMADEISSTSVKDTIGSMASLQKILFLEIDDDGVVIRELGKLKQLRDMRITNFKGEHSDTLCSSVNEMQFLKTLHIYVEDDDEVIDLHFKSSLNALRKLYLCGTLKVLPNWIPQLQNLVKLSLVYSHLTNDPLESIKDMPNLLFLSIKSHAYEGEALHFQKGGFQTLKELRLKCLQNLTSICFDRGALHSLEKLRLKEIPKLKRVPSGIQHLEKLEVLTVWKMPTEFEQSIVPNGGREHWMIQHVPHVILQNITISPECATEHFANVVRE</sequence>
<dbReference type="Pfam" id="PF00931">
    <property type="entry name" value="NB-ARC"/>
    <property type="match status" value="1"/>
</dbReference>
<evidence type="ECO:0008006" key="10">
    <source>
        <dbReference type="Google" id="ProtNLM"/>
    </source>
</evidence>
<feature type="domain" description="Disease resistance protein winged helix" evidence="6">
    <location>
        <begin position="441"/>
        <end position="512"/>
    </location>
</feature>
<dbReference type="FunFam" id="3.40.50.300:FF:001091">
    <property type="entry name" value="Probable disease resistance protein At1g61300"/>
    <property type="match status" value="1"/>
</dbReference>
<feature type="domain" description="Disease resistance R13L4/SHOC-2-like LRR" evidence="7">
    <location>
        <begin position="555"/>
        <end position="874"/>
    </location>
</feature>
<feature type="domain" description="Disease resistance N-terminal" evidence="5">
    <location>
        <begin position="5"/>
        <end position="93"/>
    </location>
</feature>
<name>V7BND1_PHAVU</name>
<dbReference type="SUPFAM" id="SSF52540">
    <property type="entry name" value="P-loop containing nucleoside triphosphate hydrolases"/>
    <property type="match status" value="1"/>
</dbReference>
<dbReference type="SMR" id="V7BND1"/>
<dbReference type="InterPro" id="IPR044974">
    <property type="entry name" value="Disease_R_plants"/>
</dbReference>